<comment type="caution">
    <text evidence="12">The sequence shown here is derived from an EMBL/GenBank/DDBJ whole genome shotgun (WGS) entry which is preliminary data.</text>
</comment>
<dbReference type="CDD" id="cd00082">
    <property type="entry name" value="HisKA"/>
    <property type="match status" value="1"/>
</dbReference>
<evidence type="ECO:0000313" key="12">
    <source>
        <dbReference type="EMBL" id="RAI03307.1"/>
    </source>
</evidence>
<feature type="transmembrane region" description="Helical" evidence="10">
    <location>
        <begin position="128"/>
        <end position="146"/>
    </location>
</feature>
<dbReference type="Pfam" id="PF02518">
    <property type="entry name" value="HATPase_c"/>
    <property type="match status" value="1"/>
</dbReference>
<evidence type="ECO:0000256" key="6">
    <source>
        <dbReference type="ARBA" id="ARBA00022679"/>
    </source>
</evidence>
<feature type="transmembrane region" description="Helical" evidence="10">
    <location>
        <begin position="21"/>
        <end position="41"/>
    </location>
</feature>
<keyword evidence="13" id="KW-1185">Reference proteome</keyword>
<dbReference type="Gene3D" id="1.10.287.130">
    <property type="match status" value="1"/>
</dbReference>
<dbReference type="Pfam" id="PF00512">
    <property type="entry name" value="HisKA"/>
    <property type="match status" value="1"/>
</dbReference>
<dbReference type="NCBIfam" id="NF033792">
    <property type="entry name" value="ActS_PrrB_HisK"/>
    <property type="match status" value="1"/>
</dbReference>
<keyword evidence="6" id="KW-0808">Transferase</keyword>
<dbReference type="Gene3D" id="3.30.565.10">
    <property type="entry name" value="Histidine kinase-like ATPase, C-terminal domain"/>
    <property type="match status" value="1"/>
</dbReference>
<evidence type="ECO:0000256" key="10">
    <source>
        <dbReference type="SAM" id="Phobius"/>
    </source>
</evidence>
<dbReference type="InterPro" id="IPR036097">
    <property type="entry name" value="HisK_dim/P_sf"/>
</dbReference>
<keyword evidence="8 12" id="KW-0418">Kinase</keyword>
<proteinExistence type="predicted"/>
<evidence type="ECO:0000256" key="7">
    <source>
        <dbReference type="ARBA" id="ARBA00022741"/>
    </source>
</evidence>
<dbReference type="GO" id="GO:0000155">
    <property type="term" value="F:phosphorelay sensor kinase activity"/>
    <property type="evidence" value="ECO:0007669"/>
    <property type="project" value="InterPro"/>
</dbReference>
<keyword evidence="7" id="KW-0547">Nucleotide-binding</keyword>
<feature type="transmembrane region" description="Helical" evidence="10">
    <location>
        <begin position="158"/>
        <end position="180"/>
    </location>
</feature>
<dbReference type="SMART" id="SM00387">
    <property type="entry name" value="HATPase_c"/>
    <property type="match status" value="1"/>
</dbReference>
<dbReference type="InterPro" id="IPR047770">
    <property type="entry name" value="RegB"/>
</dbReference>
<evidence type="ECO:0000256" key="9">
    <source>
        <dbReference type="ARBA" id="ARBA00022840"/>
    </source>
</evidence>
<evidence type="ECO:0000256" key="1">
    <source>
        <dbReference type="ARBA" id="ARBA00000085"/>
    </source>
</evidence>
<dbReference type="InterPro" id="IPR004358">
    <property type="entry name" value="Sig_transdc_His_kin-like_C"/>
</dbReference>
<dbReference type="AlphaFoldDB" id="A0A8B2NSV7"/>
<evidence type="ECO:0000256" key="8">
    <source>
        <dbReference type="ARBA" id="ARBA00022777"/>
    </source>
</evidence>
<dbReference type="EMBL" id="QHHQ01000001">
    <property type="protein sequence ID" value="RAI03307.1"/>
    <property type="molecule type" value="Genomic_DNA"/>
</dbReference>
<evidence type="ECO:0000313" key="13">
    <source>
        <dbReference type="Proteomes" id="UP000249590"/>
    </source>
</evidence>
<keyword evidence="9" id="KW-0067">ATP-binding</keyword>
<dbReference type="InterPro" id="IPR003594">
    <property type="entry name" value="HATPase_dom"/>
</dbReference>
<evidence type="ECO:0000256" key="3">
    <source>
        <dbReference type="ARBA" id="ARBA00012438"/>
    </source>
</evidence>
<dbReference type="InterPro" id="IPR050980">
    <property type="entry name" value="2C_sensor_his_kinase"/>
</dbReference>
<dbReference type="SUPFAM" id="SSF55874">
    <property type="entry name" value="ATPase domain of HSP90 chaperone/DNA topoisomerase II/histidine kinase"/>
    <property type="match status" value="1"/>
</dbReference>
<dbReference type="SMART" id="SM00388">
    <property type="entry name" value="HisKA"/>
    <property type="match status" value="1"/>
</dbReference>
<evidence type="ECO:0000256" key="4">
    <source>
        <dbReference type="ARBA" id="ARBA00022475"/>
    </source>
</evidence>
<dbReference type="PRINTS" id="PR00344">
    <property type="entry name" value="BCTRLSENSOR"/>
</dbReference>
<dbReference type="EC" id="2.7.13.3" evidence="3"/>
<dbReference type="InterPro" id="IPR036890">
    <property type="entry name" value="HATPase_C_sf"/>
</dbReference>
<evidence type="ECO:0000256" key="2">
    <source>
        <dbReference type="ARBA" id="ARBA00004651"/>
    </source>
</evidence>
<keyword evidence="10" id="KW-1133">Transmembrane helix</keyword>
<keyword evidence="10" id="KW-0472">Membrane</keyword>
<dbReference type="PROSITE" id="PS50109">
    <property type="entry name" value="HIS_KIN"/>
    <property type="match status" value="1"/>
</dbReference>
<dbReference type="SUPFAM" id="SSF47384">
    <property type="entry name" value="Homodimeric domain of signal transducing histidine kinase"/>
    <property type="match status" value="1"/>
</dbReference>
<keyword evidence="10" id="KW-0812">Transmembrane</keyword>
<dbReference type="GO" id="GO:0005524">
    <property type="term" value="F:ATP binding"/>
    <property type="evidence" value="ECO:0007669"/>
    <property type="project" value="UniProtKB-KW"/>
</dbReference>
<dbReference type="OrthoDB" id="9785252at2"/>
<protein>
    <recommendedName>
        <fullName evidence="3">histidine kinase</fullName>
        <ecNumber evidence="3">2.7.13.3</ecNumber>
    </recommendedName>
</protein>
<accession>A0A8B2NSV7</accession>
<feature type="domain" description="Histidine kinase" evidence="11">
    <location>
        <begin position="215"/>
        <end position="421"/>
    </location>
</feature>
<organism evidence="12 13">
    <name type="scientific">Acuticoccus sediminis</name>
    <dbReference type="NCBI Taxonomy" id="2184697"/>
    <lineage>
        <taxon>Bacteria</taxon>
        <taxon>Pseudomonadati</taxon>
        <taxon>Pseudomonadota</taxon>
        <taxon>Alphaproteobacteria</taxon>
        <taxon>Hyphomicrobiales</taxon>
        <taxon>Amorphaceae</taxon>
        <taxon>Acuticoccus</taxon>
    </lineage>
</organism>
<keyword evidence="5" id="KW-0597">Phosphoprotein</keyword>
<dbReference type="InterPro" id="IPR003661">
    <property type="entry name" value="HisK_dim/P_dom"/>
</dbReference>
<dbReference type="PANTHER" id="PTHR44936">
    <property type="entry name" value="SENSOR PROTEIN CREC"/>
    <property type="match status" value="1"/>
</dbReference>
<reference evidence="12 13" key="1">
    <citation type="submission" date="2018-05" db="EMBL/GenBank/DDBJ databases">
        <title>Acuticoccus sediminis sp. nov., isolated from deep-sea sediment of Indian Ocean.</title>
        <authorList>
            <person name="Liu X."/>
            <person name="Lai Q."/>
            <person name="Du Y."/>
            <person name="Sun F."/>
            <person name="Zhang X."/>
            <person name="Wang S."/>
            <person name="Shao Z."/>
        </authorList>
    </citation>
    <scope>NUCLEOTIDE SEQUENCE [LARGE SCALE GENOMIC DNA]</scope>
    <source>
        <strain evidence="12 13">PTG4-2</strain>
    </source>
</reference>
<comment type="subcellular location">
    <subcellularLocation>
        <location evidence="2">Cell membrane</location>
        <topology evidence="2">Multi-pass membrane protein</topology>
    </subcellularLocation>
</comment>
<dbReference type="PANTHER" id="PTHR44936:SF10">
    <property type="entry name" value="SENSOR PROTEIN RSTB"/>
    <property type="match status" value="1"/>
</dbReference>
<dbReference type="RefSeq" id="WP_111341863.1">
    <property type="nucleotide sequence ID" value="NZ_JAIWKD010000001.1"/>
</dbReference>
<sequence>MTEGTAVLSVRERVVRVRTLLLLRWLAILGQLTAILFVGVFLDFDMPLSACLGLVALSAWSNVFLRVKFADNRQMSESWTAGVMAFDIAQLALQLGLTGGLTNPFALLLIAPVMVSATTLSASRTMTLGAFVLLSATMLVVAHEPLPWYSGEHYSPPFLFIGGIWLSLVCSLIFMGSYAFRVSEENRQLADALGATEVILQREMNLHALDGLAAAAAHELGTPLATILVVSKEMERELPPDSPLAEDVALLRSQTERCREILGRLKNLGDDSDSPLVRLNVRTLIEEVAEPHRGAGVEIQVELNGDLSDQPLVARNPAIHYGLGNLVENAVDFAETLVRITATWTSERLTIVIADDGPGFADDVLDRIGDPYVSRRREDQRGGGMGLGIFIAKTLLERTGATVKFEARDGATVTVAWPRRTLWPTLPSGH</sequence>
<dbReference type="Proteomes" id="UP000249590">
    <property type="component" value="Unassembled WGS sequence"/>
</dbReference>
<gene>
    <name evidence="12" type="ORF">DLJ53_01950</name>
</gene>
<comment type="catalytic activity">
    <reaction evidence="1">
        <text>ATP + protein L-histidine = ADP + protein N-phospho-L-histidine.</text>
        <dbReference type="EC" id="2.7.13.3"/>
    </reaction>
</comment>
<evidence type="ECO:0000256" key="5">
    <source>
        <dbReference type="ARBA" id="ARBA00022553"/>
    </source>
</evidence>
<name>A0A8B2NSV7_9HYPH</name>
<keyword evidence="4" id="KW-1003">Cell membrane</keyword>
<dbReference type="InterPro" id="IPR005467">
    <property type="entry name" value="His_kinase_dom"/>
</dbReference>
<evidence type="ECO:0000259" key="11">
    <source>
        <dbReference type="PROSITE" id="PS50109"/>
    </source>
</evidence>
<dbReference type="GO" id="GO:0005886">
    <property type="term" value="C:plasma membrane"/>
    <property type="evidence" value="ECO:0007669"/>
    <property type="project" value="UniProtKB-SubCell"/>
</dbReference>